<sequence>MTGIGFTLGLLCGLLLQLPADGLPASDKVRSDDLDVVELQGQGQHPRHQRDTLSLLSSSSDIPSAQSGSLESHRKSPGKVVGDSANDLVDNSNDFSAGKGAVQKQLLVSGVESEKKRGNVTNQILGVVTKDYNGEERRWETGGAEGKKGSSELTREQPGSAPWTGSNGDNSGAQPSSEPITAFSIRLKNSGGRMLVETAIPIERNGRPLSDEVKGAGARAANTETKSSRGGLDGIVSGVLWSPQLEASCPKGFEHDATAAWKKKSLGMQVVRVEEGCGRMQNRLITFRDSTKACARYRLNTDQIQGEIFSYYLARLLNVTNLPPALLLPVDSLNDKWKAVHLDLSLAQWADGRVVVLTQWLDDLNPSYIPTELREDNRKLHPTTEILGGRSKEELCDLLQWSDLVIFDYLTANLDRIVNNMFNKQWNAEMMNNPAHNLERTKAGSLVFLDNESGLFHGYRLLDKYSGFHEALLASLCVFRDSTVRAVKVLHKSKSVGAELKKLFMEGEVHHKRLPTIPEKNVQILQDRLANVYDQIIRCEQLYGR</sequence>
<keyword evidence="2" id="KW-0732">Signal</keyword>
<proteinExistence type="predicted"/>
<accession>A0A2T7P685</accession>
<dbReference type="GO" id="GO:0005615">
    <property type="term" value="C:extracellular space"/>
    <property type="evidence" value="ECO:0007669"/>
    <property type="project" value="TreeGrafter"/>
</dbReference>
<dbReference type="PRINTS" id="PR02072">
    <property type="entry name" value="4JOINTEDBOX1"/>
</dbReference>
<comment type="caution">
    <text evidence="3">The sequence shown here is derived from an EMBL/GenBank/DDBJ whole genome shotgun (WGS) entry which is preliminary data.</text>
</comment>
<dbReference type="OrthoDB" id="10055077at2759"/>
<feature type="chain" id="PRO_5015476375" description="FAM20 C-terminal domain-containing protein" evidence="2">
    <location>
        <begin position="23"/>
        <end position="545"/>
    </location>
</feature>
<dbReference type="PANTHER" id="PTHR13147">
    <property type="entry name" value="FOUR-JOINTED BOX PROTEIN 1"/>
    <property type="match status" value="1"/>
</dbReference>
<evidence type="ECO:0000256" key="1">
    <source>
        <dbReference type="SAM" id="MobiDB-lite"/>
    </source>
</evidence>
<dbReference type="PANTHER" id="PTHR13147:SF5">
    <property type="entry name" value="FOUR-JOINTED BOX PROTEIN 1"/>
    <property type="match status" value="1"/>
</dbReference>
<name>A0A2T7P685_POMCA</name>
<evidence type="ECO:0000313" key="4">
    <source>
        <dbReference type="Proteomes" id="UP000245119"/>
    </source>
</evidence>
<dbReference type="Proteomes" id="UP000245119">
    <property type="component" value="Linkage Group LG6"/>
</dbReference>
<evidence type="ECO:0008006" key="5">
    <source>
        <dbReference type="Google" id="ProtNLM"/>
    </source>
</evidence>
<organism evidence="3 4">
    <name type="scientific">Pomacea canaliculata</name>
    <name type="common">Golden apple snail</name>
    <dbReference type="NCBI Taxonomy" id="400727"/>
    <lineage>
        <taxon>Eukaryota</taxon>
        <taxon>Metazoa</taxon>
        <taxon>Spiralia</taxon>
        <taxon>Lophotrochozoa</taxon>
        <taxon>Mollusca</taxon>
        <taxon>Gastropoda</taxon>
        <taxon>Caenogastropoda</taxon>
        <taxon>Architaenioglossa</taxon>
        <taxon>Ampullarioidea</taxon>
        <taxon>Ampullariidae</taxon>
        <taxon>Pomacea</taxon>
    </lineage>
</organism>
<protein>
    <recommendedName>
        <fullName evidence="5">FAM20 C-terminal domain-containing protein</fullName>
    </recommendedName>
</protein>
<dbReference type="AlphaFoldDB" id="A0A2T7P685"/>
<dbReference type="EMBL" id="PZQS01000006">
    <property type="protein sequence ID" value="PVD28935.1"/>
    <property type="molecule type" value="Genomic_DNA"/>
</dbReference>
<feature type="region of interest" description="Disordered" evidence="1">
    <location>
        <begin position="136"/>
        <end position="178"/>
    </location>
</feature>
<dbReference type="STRING" id="400727.A0A2T7P685"/>
<feature type="compositionally biased region" description="Polar residues" evidence="1">
    <location>
        <begin position="163"/>
        <end position="178"/>
    </location>
</feature>
<dbReference type="InterPro" id="IPR024868">
    <property type="entry name" value="FJX1/FJ"/>
</dbReference>
<reference evidence="3 4" key="1">
    <citation type="submission" date="2018-04" db="EMBL/GenBank/DDBJ databases">
        <title>The genome of golden apple snail Pomacea canaliculata provides insight into stress tolerance and invasive adaptation.</title>
        <authorList>
            <person name="Liu C."/>
            <person name="Liu B."/>
            <person name="Ren Y."/>
            <person name="Zhang Y."/>
            <person name="Wang H."/>
            <person name="Li S."/>
            <person name="Jiang F."/>
            <person name="Yin L."/>
            <person name="Zhang G."/>
            <person name="Qian W."/>
            <person name="Fan W."/>
        </authorList>
    </citation>
    <scope>NUCLEOTIDE SEQUENCE [LARGE SCALE GENOMIC DNA]</scope>
    <source>
        <strain evidence="3">SZHN2017</strain>
        <tissue evidence="3">Muscle</tissue>
    </source>
</reference>
<feature type="region of interest" description="Disordered" evidence="1">
    <location>
        <begin position="58"/>
        <end position="96"/>
    </location>
</feature>
<gene>
    <name evidence="3" type="ORF">C0Q70_11530</name>
</gene>
<feature type="compositionally biased region" description="Basic and acidic residues" evidence="1">
    <location>
        <begin position="136"/>
        <end position="155"/>
    </location>
</feature>
<evidence type="ECO:0000256" key="2">
    <source>
        <dbReference type="SAM" id="SignalP"/>
    </source>
</evidence>
<dbReference type="GO" id="GO:0007267">
    <property type="term" value="P:cell-cell signaling"/>
    <property type="evidence" value="ECO:0007669"/>
    <property type="project" value="TreeGrafter"/>
</dbReference>
<keyword evidence="4" id="KW-1185">Reference proteome</keyword>
<feature type="compositionally biased region" description="Low complexity" evidence="1">
    <location>
        <begin position="58"/>
        <end position="69"/>
    </location>
</feature>
<evidence type="ECO:0000313" key="3">
    <source>
        <dbReference type="EMBL" id="PVD28935.1"/>
    </source>
</evidence>
<feature type="signal peptide" evidence="2">
    <location>
        <begin position="1"/>
        <end position="22"/>
    </location>
</feature>